<dbReference type="Pfam" id="PF06221">
    <property type="entry name" value="zf-C2HC5"/>
    <property type="match status" value="1"/>
</dbReference>
<organism evidence="4 5">
    <name type="scientific">[Candida] anglica</name>
    <dbReference type="NCBI Taxonomy" id="148631"/>
    <lineage>
        <taxon>Eukaryota</taxon>
        <taxon>Fungi</taxon>
        <taxon>Dikarya</taxon>
        <taxon>Ascomycota</taxon>
        <taxon>Saccharomycotina</taxon>
        <taxon>Pichiomycetes</taxon>
        <taxon>Debaryomycetaceae</taxon>
        <taxon>Kurtzmaniella</taxon>
    </lineage>
</organism>
<dbReference type="InterPro" id="IPR039128">
    <property type="entry name" value="TRIP4-like"/>
</dbReference>
<evidence type="ECO:0000256" key="2">
    <source>
        <dbReference type="SAM" id="MobiDB-lite"/>
    </source>
</evidence>
<dbReference type="InterPro" id="IPR009349">
    <property type="entry name" value="TRIP4/RQT4_C2HC5_Znf"/>
</dbReference>
<feature type="compositionally biased region" description="Acidic residues" evidence="2">
    <location>
        <begin position="425"/>
        <end position="436"/>
    </location>
</feature>
<feature type="domain" description="TRIP4/RQT4 C2HC5-type zinc finger" evidence="3">
    <location>
        <begin position="186"/>
        <end position="237"/>
    </location>
</feature>
<evidence type="ECO:0000313" key="4">
    <source>
        <dbReference type="EMBL" id="CAK7908806.1"/>
    </source>
</evidence>
<feature type="region of interest" description="Disordered" evidence="2">
    <location>
        <begin position="92"/>
        <end position="152"/>
    </location>
</feature>
<sequence length="509" mass="57216">MSINSLKDYSVRAISDILPLDKETCSEMVDYVLTLSTDHDIREHFINLLGESDDAVNFIYKFIDTKNEINRAAKISQKKKLEEQRAVAAAKAAKSSGPAWTTDSKEKTKVNESSGKARLSTNKTSATTSQLLDIKPPKKDVSKQGAKRSKKKNLDNLKDIEAVLNELEISKDSIHGNEIGGISGPRRVCNCMATRHPLFEVAPNCLNCGKIICSKEGIQPCSFCGSELLSPQEKLEIANILQRERQELETITPASTPPPPSKQRSKKIVVTMNPGENLWKAQDRALKQADIEKKKANELLAKQQEEAKELEEQVQKINEYERTQGVDPALLKAQERLDTLLNFQATGTERTRIIDNAADFEMPSFNSSGSIWLTPVERALQLKKQQKQLRKHEQTASARTGRGKKVVEMVIRNGKVVMVEKQDDSIDDDDGTPEESNEIKELEDQLKQKKKLEEANLSKNTWDYEKDSTIWEKPVYIGESKEVPTENDELELKARVQLSNDAETNELLA</sequence>
<evidence type="ECO:0000259" key="3">
    <source>
        <dbReference type="Pfam" id="PF06221"/>
    </source>
</evidence>
<dbReference type="Proteomes" id="UP001497600">
    <property type="component" value="Chromosome E"/>
</dbReference>
<accession>A0ABP0EDR2</accession>
<evidence type="ECO:0000256" key="1">
    <source>
        <dbReference type="SAM" id="Coils"/>
    </source>
</evidence>
<gene>
    <name evidence="4" type="primary">RQT4</name>
    <name evidence="4" type="ORF">CAAN4_E11892</name>
</gene>
<dbReference type="EMBL" id="OZ004257">
    <property type="protein sequence ID" value="CAK7908806.1"/>
    <property type="molecule type" value="Genomic_DNA"/>
</dbReference>
<dbReference type="PANTHER" id="PTHR12963:SF4">
    <property type="entry name" value="ACTIVATING SIGNAL COINTEGRATOR 1"/>
    <property type="match status" value="1"/>
</dbReference>
<feature type="compositionally biased region" description="Polar residues" evidence="2">
    <location>
        <begin position="111"/>
        <end position="131"/>
    </location>
</feature>
<proteinExistence type="predicted"/>
<dbReference type="PANTHER" id="PTHR12963">
    <property type="entry name" value="THYROID RECEPTOR INTERACTING PROTEIN RELATED"/>
    <property type="match status" value="1"/>
</dbReference>
<protein>
    <submittedName>
        <fullName evidence="4">RQC trigger complex subunit Rqt4p</fullName>
    </submittedName>
</protein>
<feature type="region of interest" description="Disordered" evidence="2">
    <location>
        <begin position="419"/>
        <end position="445"/>
    </location>
</feature>
<reference evidence="4 5" key="1">
    <citation type="submission" date="2024-01" db="EMBL/GenBank/DDBJ databases">
        <authorList>
            <consortium name="Genoscope - CEA"/>
            <person name="William W."/>
        </authorList>
    </citation>
    <scope>NUCLEOTIDE SEQUENCE [LARGE SCALE GENOMIC DNA]</scope>
    <source>
        <strain evidence="4 5">29B2s-10</strain>
    </source>
</reference>
<name>A0ABP0EDR2_9ASCO</name>
<keyword evidence="5" id="KW-1185">Reference proteome</keyword>
<keyword evidence="1" id="KW-0175">Coiled coil</keyword>
<evidence type="ECO:0000313" key="5">
    <source>
        <dbReference type="Proteomes" id="UP001497600"/>
    </source>
</evidence>
<feature type="coiled-coil region" evidence="1">
    <location>
        <begin position="286"/>
        <end position="323"/>
    </location>
</feature>